<comment type="caution">
    <text evidence="1">The sequence shown here is derived from an EMBL/GenBank/DDBJ whole genome shotgun (WGS) entry which is preliminary data.</text>
</comment>
<dbReference type="AlphaFoldDB" id="A0A917KVU2"/>
<organism evidence="1 2">
    <name type="scientific">Neoroseomonas lacus</name>
    <dbReference type="NCBI Taxonomy" id="287609"/>
    <lineage>
        <taxon>Bacteria</taxon>
        <taxon>Pseudomonadati</taxon>
        <taxon>Pseudomonadota</taxon>
        <taxon>Alphaproteobacteria</taxon>
        <taxon>Acetobacterales</taxon>
        <taxon>Acetobacteraceae</taxon>
        <taxon>Neoroseomonas</taxon>
    </lineage>
</organism>
<proteinExistence type="predicted"/>
<evidence type="ECO:0000313" key="2">
    <source>
        <dbReference type="Proteomes" id="UP000661507"/>
    </source>
</evidence>
<reference evidence="1" key="1">
    <citation type="journal article" date="2014" name="Int. J. Syst. Evol. Microbiol.">
        <title>Complete genome sequence of Corynebacterium casei LMG S-19264T (=DSM 44701T), isolated from a smear-ripened cheese.</title>
        <authorList>
            <consortium name="US DOE Joint Genome Institute (JGI-PGF)"/>
            <person name="Walter F."/>
            <person name="Albersmeier A."/>
            <person name="Kalinowski J."/>
            <person name="Ruckert C."/>
        </authorList>
    </citation>
    <scope>NUCLEOTIDE SEQUENCE</scope>
    <source>
        <strain evidence="1">CGMCC 1.3617</strain>
    </source>
</reference>
<dbReference type="EMBL" id="BMKW01000009">
    <property type="protein sequence ID" value="GGJ27297.1"/>
    <property type="molecule type" value="Genomic_DNA"/>
</dbReference>
<evidence type="ECO:0000313" key="1">
    <source>
        <dbReference type="EMBL" id="GGJ27297.1"/>
    </source>
</evidence>
<dbReference type="RefSeq" id="WP_188969593.1">
    <property type="nucleotide sequence ID" value="NZ_BMKW01000009.1"/>
</dbReference>
<accession>A0A917KVU2</accession>
<sequence>MRFNHVANRLDVRHFEAVVTMLKTQLGFVELRRTERAIWLRQPGANIDLQFSRSDTAQRDADKLRSQVSFLSETPREALDALATWFEARGLAASVGAYSDREFYLDVPAAFVDFVIEAMRPELADYGEVPELQ</sequence>
<name>A0A917KVU2_9PROT</name>
<dbReference type="SUPFAM" id="SSF54593">
    <property type="entry name" value="Glyoxalase/Bleomycin resistance protein/Dihydroxybiphenyl dioxygenase"/>
    <property type="match status" value="1"/>
</dbReference>
<reference evidence="1" key="2">
    <citation type="submission" date="2020-09" db="EMBL/GenBank/DDBJ databases">
        <authorList>
            <person name="Sun Q."/>
            <person name="Zhou Y."/>
        </authorList>
    </citation>
    <scope>NUCLEOTIDE SEQUENCE</scope>
    <source>
        <strain evidence="1">CGMCC 1.3617</strain>
    </source>
</reference>
<protein>
    <submittedName>
        <fullName evidence="1">Uncharacterized protein</fullName>
    </submittedName>
</protein>
<keyword evidence="2" id="KW-1185">Reference proteome</keyword>
<gene>
    <name evidence="1" type="ORF">GCM10011320_38250</name>
</gene>
<dbReference type="Proteomes" id="UP000661507">
    <property type="component" value="Unassembled WGS sequence"/>
</dbReference>
<dbReference type="InterPro" id="IPR029068">
    <property type="entry name" value="Glyas_Bleomycin-R_OHBP_Dase"/>
</dbReference>